<gene>
    <name evidence="1" type="ORF">CURHAP_LOCUS12532</name>
</gene>
<evidence type="ECO:0000313" key="2">
    <source>
        <dbReference type="Proteomes" id="UP000507222"/>
    </source>
</evidence>
<evidence type="ECO:0000313" key="1">
    <source>
        <dbReference type="EMBL" id="CAB4268622.1"/>
    </source>
</evidence>
<dbReference type="Proteomes" id="UP000507222">
    <property type="component" value="Unassembled WGS sequence"/>
</dbReference>
<sequence>MRKPFIYFLNKIILCNINIHLLLQIDKSLSFLNGYVQQALEKGAQPYIPENERSGMLNISNFCNQDQHEALTHGLRFAAYELPKLAVPSRIPPAAVASSVEL</sequence>
<proteinExistence type="predicted"/>
<dbReference type="AlphaFoldDB" id="A0A6J5TXY2"/>
<reference evidence="1 2" key="1">
    <citation type="submission" date="2020-05" db="EMBL/GenBank/DDBJ databases">
        <authorList>
            <person name="Campoy J."/>
            <person name="Schneeberger K."/>
            <person name="Spophaly S."/>
        </authorList>
    </citation>
    <scope>NUCLEOTIDE SEQUENCE [LARGE SCALE GENOMIC DNA]</scope>
    <source>
        <strain evidence="1">PruArmRojPasFocal</strain>
    </source>
</reference>
<dbReference type="EMBL" id="CAEKDK010000002">
    <property type="protein sequence ID" value="CAB4268622.1"/>
    <property type="molecule type" value="Genomic_DNA"/>
</dbReference>
<protein>
    <submittedName>
        <fullName evidence="1">Uncharacterized protein</fullName>
    </submittedName>
</protein>
<accession>A0A6J5TXY2</accession>
<organism evidence="1 2">
    <name type="scientific">Prunus armeniaca</name>
    <name type="common">Apricot</name>
    <name type="synonym">Armeniaca vulgaris</name>
    <dbReference type="NCBI Taxonomy" id="36596"/>
    <lineage>
        <taxon>Eukaryota</taxon>
        <taxon>Viridiplantae</taxon>
        <taxon>Streptophyta</taxon>
        <taxon>Embryophyta</taxon>
        <taxon>Tracheophyta</taxon>
        <taxon>Spermatophyta</taxon>
        <taxon>Magnoliopsida</taxon>
        <taxon>eudicotyledons</taxon>
        <taxon>Gunneridae</taxon>
        <taxon>Pentapetalae</taxon>
        <taxon>rosids</taxon>
        <taxon>fabids</taxon>
        <taxon>Rosales</taxon>
        <taxon>Rosaceae</taxon>
        <taxon>Amygdaloideae</taxon>
        <taxon>Amygdaleae</taxon>
        <taxon>Prunus</taxon>
    </lineage>
</organism>
<name>A0A6J5TXY2_PRUAR</name>